<dbReference type="EMBL" id="VBAM01000456">
    <property type="protein sequence ID" value="TMJ07711.1"/>
    <property type="molecule type" value="Genomic_DNA"/>
</dbReference>
<dbReference type="PANTHER" id="PTHR33507:SF4">
    <property type="entry name" value="NODULATION COMPETITIVENESS PROTEIN NFED"/>
    <property type="match status" value="1"/>
</dbReference>
<dbReference type="InterPro" id="IPR052165">
    <property type="entry name" value="Membrane_assoc_protease"/>
</dbReference>
<dbReference type="Pfam" id="PF25145">
    <property type="entry name" value="NfeD1b_N"/>
    <property type="match status" value="1"/>
</dbReference>
<evidence type="ECO:0000259" key="1">
    <source>
        <dbReference type="Pfam" id="PF25145"/>
    </source>
</evidence>
<feature type="domain" description="NfeD1b N-terminal" evidence="1">
    <location>
        <begin position="46"/>
        <end position="151"/>
    </location>
</feature>
<dbReference type="AlphaFoldDB" id="A0A537LI64"/>
<dbReference type="Gene3D" id="3.90.226.10">
    <property type="entry name" value="2-enoyl-CoA Hydratase, Chain A, domain 1"/>
    <property type="match status" value="1"/>
</dbReference>
<dbReference type="Proteomes" id="UP000320393">
    <property type="component" value="Unassembled WGS sequence"/>
</dbReference>
<accession>A0A537LI64</accession>
<organism evidence="2 3">
    <name type="scientific">Candidatus Segetimicrobium genomatis</name>
    <dbReference type="NCBI Taxonomy" id="2569760"/>
    <lineage>
        <taxon>Bacteria</taxon>
        <taxon>Bacillati</taxon>
        <taxon>Candidatus Sysuimicrobiota</taxon>
        <taxon>Candidatus Sysuimicrobiia</taxon>
        <taxon>Candidatus Sysuimicrobiales</taxon>
        <taxon>Candidatus Segetimicrobiaceae</taxon>
        <taxon>Candidatus Segetimicrobium</taxon>
    </lineage>
</organism>
<name>A0A537LI64_9BACT</name>
<evidence type="ECO:0000313" key="2">
    <source>
        <dbReference type="EMBL" id="TMJ07711.1"/>
    </source>
</evidence>
<reference evidence="2 3" key="1">
    <citation type="journal article" date="2019" name="Nat. Microbiol.">
        <title>Mediterranean grassland soil C-N compound turnover is dependent on rainfall and depth, and is mediated by genomically divergent microorganisms.</title>
        <authorList>
            <person name="Diamond S."/>
            <person name="Andeer P.F."/>
            <person name="Li Z."/>
            <person name="Crits-Christoph A."/>
            <person name="Burstein D."/>
            <person name="Anantharaman K."/>
            <person name="Lane K.R."/>
            <person name="Thomas B.C."/>
            <person name="Pan C."/>
            <person name="Northen T.R."/>
            <person name="Banfield J.F."/>
        </authorList>
    </citation>
    <scope>NUCLEOTIDE SEQUENCE [LARGE SCALE GENOMIC DNA]</scope>
    <source>
        <strain evidence="2">NP_5</strain>
    </source>
</reference>
<feature type="non-terminal residue" evidence="2">
    <location>
        <position position="163"/>
    </location>
</feature>
<evidence type="ECO:0000313" key="3">
    <source>
        <dbReference type="Proteomes" id="UP000320393"/>
    </source>
</evidence>
<comment type="caution">
    <text evidence="2">The sequence shown here is derived from an EMBL/GenBank/DDBJ whole genome shotgun (WGS) entry which is preliminary data.</text>
</comment>
<dbReference type="SUPFAM" id="SSF52096">
    <property type="entry name" value="ClpP/crotonase"/>
    <property type="match status" value="1"/>
</dbReference>
<protein>
    <submittedName>
        <fullName evidence="2">Nodulation protein NfeD</fullName>
    </submittedName>
</protein>
<dbReference type="InterPro" id="IPR056738">
    <property type="entry name" value="NfeD1b_N"/>
</dbReference>
<proteinExistence type="predicted"/>
<dbReference type="PANTHER" id="PTHR33507">
    <property type="entry name" value="INNER MEMBRANE PROTEIN YBBJ"/>
    <property type="match status" value="1"/>
</dbReference>
<gene>
    <name evidence="2" type="ORF">E6H02_11020</name>
</gene>
<sequence>MVRPIGPAAGPWWLKGFLPAALIVWLAPASPGATPPKAPAGPAPHVDVIHLEGVIAPATARYVIRAIREGERDGAAALLIEMHTPGGLLKSMDDITRAMLNTKVPTVVYVYPPGSRAASAGVFITYAASVAAMAPTTHLGAAHPVGVGSGAGGQEDKTMIAKV</sequence>
<dbReference type="InterPro" id="IPR029045">
    <property type="entry name" value="ClpP/crotonase-like_dom_sf"/>
</dbReference>